<feature type="domain" description="BTB" evidence="7">
    <location>
        <begin position="33"/>
        <end position="100"/>
    </location>
</feature>
<dbReference type="GO" id="GO:0008270">
    <property type="term" value="F:zinc ion binding"/>
    <property type="evidence" value="ECO:0007669"/>
    <property type="project" value="UniProtKB-KW"/>
</dbReference>
<dbReference type="Pfam" id="PF00651">
    <property type="entry name" value="BTB"/>
    <property type="match status" value="1"/>
</dbReference>
<feature type="compositionally biased region" description="Polar residues" evidence="6">
    <location>
        <begin position="1210"/>
        <end position="1224"/>
    </location>
</feature>
<dbReference type="SUPFAM" id="SSF57667">
    <property type="entry name" value="beta-beta-alpha zinc fingers"/>
    <property type="match status" value="1"/>
</dbReference>
<feature type="region of interest" description="Disordered" evidence="6">
    <location>
        <begin position="1070"/>
        <end position="1104"/>
    </location>
</feature>
<feature type="compositionally biased region" description="Basic and acidic residues" evidence="6">
    <location>
        <begin position="1184"/>
        <end position="1196"/>
    </location>
</feature>
<sequence length="1246" mass="141592">MKMGEGIKQVRVDNWGVFFLQRLQMFFNKTDYCDLTLQFEGNVQLKVHRLVINACTEYFTYLEQTCGIHGDILIMPADLQADVVLPIVNFMYTGMLEFHMSVFEKLHKTATLMNITVLTKLLDALKCPSQPFKPQKINKRPLVTKSHNVSPTLPIKKAVKSESDLPAPLPGRKLPIWKRKTVPNLNSQGMANSFTELRKDPLSMYDSTPKPTRFEWPEDELQTLSLFDAAFDDISYTSQPLLTKEHEPKPSTSADKSKESSNGKTTIITVHEDVKEFLRETKRRSNLSEFNIDESSSDAGSITTESHKRKIDDKGDAPLTKKVRFNISEKENQNSKTKVNITHIGKTTPDLSHSKIITEVLKRYPHIVKKNKNIKLKILAKNNSNSPPPPNEKGQTCKTSASAVRVQVTNVNEEKTQIQKSIIDKKDGPWSCNKCSTPSEPCEFVLYYLYRKHMTDLHNEKFDPRLCKYCGHKYSKYDLLLYHQYTKHGIKPPSSHDFPKCNQCPYIAITENYLAKHQMNHTKFDVQCPECKVTFSSRHNFNAHVRITGHTGKSDSVSYDCQYCIKKFQNDSTLFSHIKMLHRDEAIRDGVVSVNEEDSFEDMEDEDVEALFNDQPQEEQQQQHQIDDKDVEEEEFITEEYITPDDVHPVKKDKIKILSNVKVDGKQAHVADQQQTITLQGHDTETETLTNVAGGIATSLGLVDIVVLDDNQQYILHSNDQHLTAAATTHNSNQTQPEFIIPGLTDTHTFCTTQAGNNHNAIISQTMLSNSDIASTDELVMVLTDHDYGDGNQESVSGDNSNIVVLYSHPAVGNEGQIITTTQGNIMINSETGVFELRNPENFVPISENSVLMGNGTQTANSQIESIEMIQREIDSHRKEDQKVVTTEVDKPIETSSQPIFMQEDIIIQTNSQMPRSEIEIQGQVEPDREIEQIQVEAEATEKPTEEKSESKIEIPTDDNRMVEETIHMEEAGENEDKEDSFLEDPTNESLSDAPMLTQQECFSSPHPIHCEDQQQLINDEEISSEEPKEVSEEIANESLDQVPKDENKEKEHNELIHEQIQLNYENLESCITEKPPENVVDDESVKTDHNDEEAGQQSKPTEKEYLTEVIIESPHNSFGDPQNHNNVNEQQIQQEIVEENIAADIEETRELSQNDRVAENQKENNVLNVAPVDSESEVSQSYSEKETEVKKEKSSSAKIILDEWEDTDSQQSGNTESKNSNTNEVHKLIDDWEDEDEEDSRKANP</sequence>
<feature type="compositionally biased region" description="Basic and acidic residues" evidence="6">
    <location>
        <begin position="243"/>
        <end position="261"/>
    </location>
</feature>
<dbReference type="PROSITE" id="PS00028">
    <property type="entry name" value="ZINC_FINGER_C2H2_1"/>
    <property type="match status" value="3"/>
</dbReference>
<dbReference type="GO" id="GO:0005634">
    <property type="term" value="C:nucleus"/>
    <property type="evidence" value="ECO:0007669"/>
    <property type="project" value="TreeGrafter"/>
</dbReference>
<dbReference type="InterPro" id="IPR013087">
    <property type="entry name" value="Znf_C2H2_type"/>
</dbReference>
<dbReference type="KEGG" id="apln:108735715"/>
<evidence type="ECO:0000256" key="4">
    <source>
        <dbReference type="ARBA" id="ARBA00022833"/>
    </source>
</evidence>
<name>A0A1W4WHA5_AGRPL</name>
<evidence type="ECO:0000256" key="1">
    <source>
        <dbReference type="ARBA" id="ARBA00022723"/>
    </source>
</evidence>
<feature type="compositionally biased region" description="Basic and acidic residues" evidence="6">
    <location>
        <begin position="1043"/>
        <end position="1055"/>
    </location>
</feature>
<feature type="domain" description="C2H2-type" evidence="8">
    <location>
        <begin position="559"/>
        <end position="587"/>
    </location>
</feature>
<dbReference type="RefSeq" id="XP_018323315.1">
    <property type="nucleotide sequence ID" value="XM_018467813.1"/>
</dbReference>
<organism evidence="9 10">
    <name type="scientific">Agrilus planipennis</name>
    <name type="common">Emerald ash borer</name>
    <name type="synonym">Agrilus marcopoli</name>
    <dbReference type="NCBI Taxonomy" id="224129"/>
    <lineage>
        <taxon>Eukaryota</taxon>
        <taxon>Metazoa</taxon>
        <taxon>Ecdysozoa</taxon>
        <taxon>Arthropoda</taxon>
        <taxon>Hexapoda</taxon>
        <taxon>Insecta</taxon>
        <taxon>Pterygota</taxon>
        <taxon>Neoptera</taxon>
        <taxon>Endopterygota</taxon>
        <taxon>Coleoptera</taxon>
        <taxon>Polyphaga</taxon>
        <taxon>Elateriformia</taxon>
        <taxon>Buprestoidea</taxon>
        <taxon>Buprestidae</taxon>
        <taxon>Agrilinae</taxon>
        <taxon>Agrilus</taxon>
    </lineage>
</organism>
<dbReference type="AlphaFoldDB" id="A0A1W4WHA5"/>
<feature type="compositionally biased region" description="Acidic residues" evidence="6">
    <location>
        <begin position="972"/>
        <end position="987"/>
    </location>
</feature>
<feature type="region of interest" description="Disordered" evidence="6">
    <location>
        <begin position="1019"/>
        <end position="1055"/>
    </location>
</feature>
<keyword evidence="1" id="KW-0479">Metal-binding</keyword>
<dbReference type="SMART" id="SM00225">
    <property type="entry name" value="BTB"/>
    <property type="match status" value="1"/>
</dbReference>
<evidence type="ECO:0000256" key="2">
    <source>
        <dbReference type="ARBA" id="ARBA00022737"/>
    </source>
</evidence>
<evidence type="ECO:0000256" key="6">
    <source>
        <dbReference type="SAM" id="MobiDB-lite"/>
    </source>
</evidence>
<dbReference type="PANTHER" id="PTHR24408">
    <property type="entry name" value="ZINC FINGER PROTEIN"/>
    <property type="match status" value="1"/>
</dbReference>
<keyword evidence="4" id="KW-0862">Zinc</keyword>
<evidence type="ECO:0000256" key="5">
    <source>
        <dbReference type="PROSITE-ProRule" id="PRU00042"/>
    </source>
</evidence>
<dbReference type="STRING" id="224129.A0A1W4WHA5"/>
<dbReference type="PANTHER" id="PTHR24408:SF58">
    <property type="entry name" value="TRANSCRIPTION FACTOR (TFIIIA), PUTATIVE (AFU_ORTHOLOGUE AFUA_1G05150)-RELATED"/>
    <property type="match status" value="1"/>
</dbReference>
<feature type="region of interest" description="Disordered" evidence="6">
    <location>
        <begin position="239"/>
        <end position="266"/>
    </location>
</feature>
<dbReference type="SMART" id="SM00355">
    <property type="entry name" value="ZnF_C2H2"/>
    <property type="match status" value="5"/>
</dbReference>
<dbReference type="PROSITE" id="PS50157">
    <property type="entry name" value="ZINC_FINGER_C2H2_2"/>
    <property type="match status" value="2"/>
</dbReference>
<accession>A0A1W4WHA5</accession>
<evidence type="ECO:0000259" key="7">
    <source>
        <dbReference type="PROSITE" id="PS50097"/>
    </source>
</evidence>
<feature type="compositionally biased region" description="Basic and acidic residues" evidence="6">
    <location>
        <begin position="1147"/>
        <end position="1163"/>
    </location>
</feature>
<dbReference type="OrthoDB" id="10069414at2759"/>
<dbReference type="GO" id="GO:0043565">
    <property type="term" value="F:sequence-specific DNA binding"/>
    <property type="evidence" value="ECO:0007669"/>
    <property type="project" value="TreeGrafter"/>
</dbReference>
<dbReference type="InterPro" id="IPR000210">
    <property type="entry name" value="BTB/POZ_dom"/>
</dbReference>
<dbReference type="InterPro" id="IPR036236">
    <property type="entry name" value="Znf_C2H2_sf"/>
</dbReference>
<dbReference type="Gene3D" id="3.30.160.60">
    <property type="entry name" value="Classic Zinc Finger"/>
    <property type="match status" value="2"/>
</dbReference>
<feature type="region of interest" description="Disordered" evidence="6">
    <location>
        <begin position="937"/>
        <end position="996"/>
    </location>
</feature>
<evidence type="ECO:0000313" key="9">
    <source>
        <dbReference type="Proteomes" id="UP000192223"/>
    </source>
</evidence>
<evidence type="ECO:0000256" key="3">
    <source>
        <dbReference type="ARBA" id="ARBA00022771"/>
    </source>
</evidence>
<dbReference type="InterPro" id="IPR011333">
    <property type="entry name" value="SKP1/BTB/POZ_sf"/>
</dbReference>
<dbReference type="PROSITE" id="PS50097">
    <property type="entry name" value="BTB"/>
    <property type="match status" value="1"/>
</dbReference>
<feature type="region of interest" description="Disordered" evidence="6">
    <location>
        <begin position="293"/>
        <end position="314"/>
    </location>
</feature>
<proteinExistence type="predicted"/>
<keyword evidence="2" id="KW-0677">Repeat</keyword>
<dbReference type="GeneID" id="108735715"/>
<feature type="compositionally biased region" description="Basic and acidic residues" evidence="6">
    <location>
        <begin position="940"/>
        <end position="971"/>
    </location>
</feature>
<feature type="region of interest" description="Disordered" evidence="6">
    <location>
        <begin position="1144"/>
        <end position="1246"/>
    </location>
</feature>
<dbReference type="Proteomes" id="UP000192223">
    <property type="component" value="Unplaced"/>
</dbReference>
<evidence type="ECO:0000313" key="10">
    <source>
        <dbReference type="RefSeq" id="XP_018323314.1"/>
    </source>
</evidence>
<evidence type="ECO:0000259" key="8">
    <source>
        <dbReference type="PROSITE" id="PS50157"/>
    </source>
</evidence>
<protein>
    <submittedName>
        <fullName evidence="10 11">Centrosome-associated zinc finger protein CP190</fullName>
    </submittedName>
</protein>
<keyword evidence="3 5" id="KW-0863">Zinc-finger</keyword>
<dbReference type="CTD" id="41848"/>
<dbReference type="Gene3D" id="3.30.710.10">
    <property type="entry name" value="Potassium Channel Kv1.1, Chain A"/>
    <property type="match status" value="1"/>
</dbReference>
<evidence type="ECO:0000313" key="11">
    <source>
        <dbReference type="RefSeq" id="XP_018323315.1"/>
    </source>
</evidence>
<feature type="domain" description="C2H2-type" evidence="8">
    <location>
        <begin position="526"/>
        <end position="555"/>
    </location>
</feature>
<dbReference type="RefSeq" id="XP_018323314.1">
    <property type="nucleotide sequence ID" value="XM_018467812.1"/>
</dbReference>
<gene>
    <name evidence="10 11" type="primary">LOC108735715</name>
</gene>
<dbReference type="SUPFAM" id="SSF54695">
    <property type="entry name" value="POZ domain"/>
    <property type="match status" value="1"/>
</dbReference>
<keyword evidence="9" id="KW-1185">Reference proteome</keyword>
<dbReference type="GO" id="GO:0000981">
    <property type="term" value="F:DNA-binding transcription factor activity, RNA polymerase II-specific"/>
    <property type="evidence" value="ECO:0007669"/>
    <property type="project" value="TreeGrafter"/>
</dbReference>
<reference evidence="10 11" key="1">
    <citation type="submission" date="2025-04" db="UniProtKB">
        <authorList>
            <consortium name="RefSeq"/>
        </authorList>
    </citation>
    <scope>IDENTIFICATION</scope>
    <source>
        <tissue evidence="10 11">Entire body</tissue>
    </source>
</reference>